<evidence type="ECO:0000313" key="2">
    <source>
        <dbReference type="Proteomes" id="UP000829829"/>
    </source>
</evidence>
<sequence length="361" mass="41539">MGKNKSNLFRPKNSFLKFRILFGFFLLSFVSLNSEEKSSVLDPTFFLIHKNLNPSLGGLFKTGKKFTSYGAWFELPTWKLERKHFWKIYFLYENHKTFSVVHQTYIGLEYSFVPEKNNDLRPSIFVGWEKGEKDLGILGIHLTIPDKQTIQVFGKTGKDFKSGSIFFHSNFDTGLQLFLGFSRIWDKSHTEDQFTLGIGFSWEKFSSSFFGNQIPEEESFLTGKFGVDVSQQDFKSKTIFESTNEFQPSSLLKSKNLHSKNIKLKSIETSFVEKDKTNRSYINSSIRSYTIISISVQELLSTGFTLSSALKISKASYSSKEEFLDLFNSLSAKEQTKVFVLLKKKNPKLILKNSILPKDKK</sequence>
<dbReference type="Proteomes" id="UP000829829">
    <property type="component" value="Chromosome 1"/>
</dbReference>
<proteinExistence type="predicted"/>
<protein>
    <submittedName>
        <fullName evidence="1">Uncharacterized protein</fullName>
    </submittedName>
</protein>
<dbReference type="EMBL" id="CP091957">
    <property type="protein sequence ID" value="UOG55500.1"/>
    <property type="molecule type" value="Genomic_DNA"/>
</dbReference>
<accession>A0A9Q8RKN0</accession>
<organism evidence="1 2">
    <name type="scientific">Leptospira noguchii</name>
    <dbReference type="NCBI Taxonomy" id="28182"/>
    <lineage>
        <taxon>Bacteria</taxon>
        <taxon>Pseudomonadati</taxon>
        <taxon>Spirochaetota</taxon>
        <taxon>Spirochaetia</taxon>
        <taxon>Leptospirales</taxon>
        <taxon>Leptospiraceae</taxon>
        <taxon>Leptospira</taxon>
    </lineage>
</organism>
<reference evidence="1" key="1">
    <citation type="submission" date="2022-02" db="EMBL/GenBank/DDBJ databases">
        <title>The genetically variable rfb locus in Leptospira is a mobile cassette and a molecular signature of serovar identity.</title>
        <authorList>
            <person name="Nieves C."/>
            <person name="Vincent A.T."/>
            <person name="Zarantonelli L."/>
            <person name="Picardeau M."/>
            <person name="Veyrier F.J."/>
            <person name="Buschiazzo A."/>
        </authorList>
    </citation>
    <scope>NUCLEOTIDE SEQUENCE</scope>
    <source>
        <strain evidence="1">IP1512017</strain>
    </source>
</reference>
<evidence type="ECO:0000313" key="1">
    <source>
        <dbReference type="EMBL" id="UOG55500.1"/>
    </source>
</evidence>
<dbReference type="RefSeq" id="WP_141597968.1">
    <property type="nucleotide sequence ID" value="NZ_CP091928.1"/>
</dbReference>
<gene>
    <name evidence="1" type="ORF">MAL03_11335</name>
</gene>
<dbReference type="AlphaFoldDB" id="A0A9Q8RKN0"/>
<name>A0A9Q8RKN0_9LEPT</name>